<keyword evidence="1" id="KW-0805">Transcription regulation</keyword>
<sequence>MSTAPDRDPAPAVTRALRILTALADSGGAPMTLSELARAVGIAKSSAANLCAALEEGGMIERDARGFRLGRRTAELGGAFALQFNQVREFFAICAASEVLHREVVQIAMLDGADVLYLARHEGRAPHRLGTPLGSRLPAAQSATGRAILMTLDDEDVARQLPPSAFAAVTERSVTSLDALLALLAEARERGYALDESGSFAGITGVAVPLSPWNPSDPPLAMGAALPADATTPERVAEVGEALLAAASLLTNPLAVRGSSSD</sequence>
<evidence type="ECO:0000259" key="4">
    <source>
        <dbReference type="PROSITE" id="PS51077"/>
    </source>
</evidence>
<dbReference type="RefSeq" id="WP_271172268.1">
    <property type="nucleotide sequence ID" value="NZ_BSEJ01000002.1"/>
</dbReference>
<dbReference type="GO" id="GO:0003677">
    <property type="term" value="F:DNA binding"/>
    <property type="evidence" value="ECO:0007669"/>
    <property type="project" value="UniProtKB-KW"/>
</dbReference>
<dbReference type="SUPFAM" id="SSF55781">
    <property type="entry name" value="GAF domain-like"/>
    <property type="match status" value="1"/>
</dbReference>
<feature type="domain" description="IclR-ED" evidence="5">
    <location>
        <begin position="72"/>
        <end position="256"/>
    </location>
</feature>
<dbReference type="InterPro" id="IPR036388">
    <property type="entry name" value="WH-like_DNA-bd_sf"/>
</dbReference>
<name>A0A9W6H216_9MICO</name>
<evidence type="ECO:0000313" key="6">
    <source>
        <dbReference type="EMBL" id="GLJ60544.1"/>
    </source>
</evidence>
<evidence type="ECO:0000313" key="7">
    <source>
        <dbReference type="Proteomes" id="UP001142462"/>
    </source>
</evidence>
<proteinExistence type="predicted"/>
<keyword evidence="7" id="KW-1185">Reference proteome</keyword>
<dbReference type="Proteomes" id="UP001142462">
    <property type="component" value="Unassembled WGS sequence"/>
</dbReference>
<dbReference type="SUPFAM" id="SSF46785">
    <property type="entry name" value="Winged helix' DNA-binding domain"/>
    <property type="match status" value="1"/>
</dbReference>
<dbReference type="Pfam" id="PF01614">
    <property type="entry name" value="IclR_C"/>
    <property type="match status" value="1"/>
</dbReference>
<keyword evidence="2" id="KW-0238">DNA-binding</keyword>
<dbReference type="PANTHER" id="PTHR30136">
    <property type="entry name" value="HELIX-TURN-HELIX TRANSCRIPTIONAL REGULATOR, ICLR FAMILY"/>
    <property type="match status" value="1"/>
</dbReference>
<organism evidence="6 7">
    <name type="scientific">Microbacterium barkeri</name>
    <dbReference type="NCBI Taxonomy" id="33917"/>
    <lineage>
        <taxon>Bacteria</taxon>
        <taxon>Bacillati</taxon>
        <taxon>Actinomycetota</taxon>
        <taxon>Actinomycetes</taxon>
        <taxon>Micrococcales</taxon>
        <taxon>Microbacteriaceae</taxon>
        <taxon>Microbacterium</taxon>
    </lineage>
</organism>
<dbReference type="EMBL" id="BSEJ01000002">
    <property type="protein sequence ID" value="GLJ60544.1"/>
    <property type="molecule type" value="Genomic_DNA"/>
</dbReference>
<dbReference type="GO" id="GO:0045892">
    <property type="term" value="P:negative regulation of DNA-templated transcription"/>
    <property type="evidence" value="ECO:0007669"/>
    <property type="project" value="TreeGrafter"/>
</dbReference>
<dbReference type="Gene3D" id="1.10.10.10">
    <property type="entry name" value="Winged helix-like DNA-binding domain superfamily/Winged helix DNA-binding domain"/>
    <property type="match status" value="1"/>
</dbReference>
<evidence type="ECO:0000256" key="2">
    <source>
        <dbReference type="ARBA" id="ARBA00023125"/>
    </source>
</evidence>
<accession>A0A9W6H216</accession>
<dbReference type="AlphaFoldDB" id="A0A9W6H216"/>
<dbReference type="Pfam" id="PF09339">
    <property type="entry name" value="HTH_IclR"/>
    <property type="match status" value="1"/>
</dbReference>
<dbReference type="Gene3D" id="3.30.450.40">
    <property type="match status" value="1"/>
</dbReference>
<keyword evidence="3" id="KW-0804">Transcription</keyword>
<feature type="domain" description="HTH iclR-type" evidence="4">
    <location>
        <begin position="10"/>
        <end position="71"/>
    </location>
</feature>
<protein>
    <submittedName>
        <fullName evidence="6">ArsR family transcriptional regulator</fullName>
    </submittedName>
</protein>
<dbReference type="GO" id="GO:0003700">
    <property type="term" value="F:DNA-binding transcription factor activity"/>
    <property type="evidence" value="ECO:0007669"/>
    <property type="project" value="TreeGrafter"/>
</dbReference>
<dbReference type="InterPro" id="IPR029016">
    <property type="entry name" value="GAF-like_dom_sf"/>
</dbReference>
<dbReference type="InterPro" id="IPR014757">
    <property type="entry name" value="Tscrpt_reg_IclR_C"/>
</dbReference>
<dbReference type="PROSITE" id="PS51077">
    <property type="entry name" value="HTH_ICLR"/>
    <property type="match status" value="1"/>
</dbReference>
<dbReference type="SMART" id="SM00346">
    <property type="entry name" value="HTH_ICLR"/>
    <property type="match status" value="1"/>
</dbReference>
<comment type="caution">
    <text evidence="6">The sequence shown here is derived from an EMBL/GenBank/DDBJ whole genome shotgun (WGS) entry which is preliminary data.</text>
</comment>
<dbReference type="InterPro" id="IPR050707">
    <property type="entry name" value="HTH_MetabolicPath_Reg"/>
</dbReference>
<dbReference type="CDD" id="cd00090">
    <property type="entry name" value="HTH_ARSR"/>
    <property type="match status" value="1"/>
</dbReference>
<reference evidence="6" key="1">
    <citation type="journal article" date="2014" name="Int. J. Syst. Evol. Microbiol.">
        <title>Complete genome sequence of Corynebacterium casei LMG S-19264T (=DSM 44701T), isolated from a smear-ripened cheese.</title>
        <authorList>
            <consortium name="US DOE Joint Genome Institute (JGI-PGF)"/>
            <person name="Walter F."/>
            <person name="Albersmeier A."/>
            <person name="Kalinowski J."/>
            <person name="Ruckert C."/>
        </authorList>
    </citation>
    <scope>NUCLEOTIDE SEQUENCE</scope>
    <source>
        <strain evidence="6">VKM Ac-1020</strain>
    </source>
</reference>
<reference evidence="6" key="2">
    <citation type="submission" date="2023-01" db="EMBL/GenBank/DDBJ databases">
        <authorList>
            <person name="Sun Q."/>
            <person name="Evtushenko L."/>
        </authorList>
    </citation>
    <scope>NUCLEOTIDE SEQUENCE</scope>
    <source>
        <strain evidence="6">VKM Ac-1020</strain>
    </source>
</reference>
<evidence type="ECO:0000256" key="3">
    <source>
        <dbReference type="ARBA" id="ARBA00023163"/>
    </source>
</evidence>
<dbReference type="PANTHER" id="PTHR30136:SF24">
    <property type="entry name" value="HTH-TYPE TRANSCRIPTIONAL REPRESSOR ALLR"/>
    <property type="match status" value="1"/>
</dbReference>
<evidence type="ECO:0000256" key="1">
    <source>
        <dbReference type="ARBA" id="ARBA00023015"/>
    </source>
</evidence>
<dbReference type="InterPro" id="IPR005471">
    <property type="entry name" value="Tscrpt_reg_IclR_N"/>
</dbReference>
<dbReference type="InterPro" id="IPR011991">
    <property type="entry name" value="ArsR-like_HTH"/>
</dbReference>
<gene>
    <name evidence="6" type="ORF">GCM10017576_06730</name>
</gene>
<evidence type="ECO:0000259" key="5">
    <source>
        <dbReference type="PROSITE" id="PS51078"/>
    </source>
</evidence>
<dbReference type="PROSITE" id="PS51078">
    <property type="entry name" value="ICLR_ED"/>
    <property type="match status" value="1"/>
</dbReference>
<dbReference type="InterPro" id="IPR036390">
    <property type="entry name" value="WH_DNA-bd_sf"/>
</dbReference>